<feature type="transmembrane region" description="Helical" evidence="1">
    <location>
        <begin position="58"/>
        <end position="78"/>
    </location>
</feature>
<evidence type="ECO:0000256" key="1">
    <source>
        <dbReference type="SAM" id="Phobius"/>
    </source>
</evidence>
<evidence type="ECO:0000313" key="3">
    <source>
        <dbReference type="Proteomes" id="UP000766550"/>
    </source>
</evidence>
<comment type="caution">
    <text evidence="2">The sequence shown here is derived from an EMBL/GenBank/DDBJ whole genome shotgun (WGS) entry which is preliminary data.</text>
</comment>
<dbReference type="InterPro" id="IPR058341">
    <property type="entry name" value="DUF8028"/>
</dbReference>
<dbReference type="RefSeq" id="WP_162317638.1">
    <property type="nucleotide sequence ID" value="NZ_JAHQXF010000002.1"/>
</dbReference>
<keyword evidence="1" id="KW-0812">Transmembrane</keyword>
<proteinExistence type="predicted"/>
<keyword evidence="1" id="KW-0472">Membrane</keyword>
<dbReference type="OrthoDB" id="340775at2157"/>
<dbReference type="Pfam" id="PF26071">
    <property type="entry name" value="DUF8028"/>
    <property type="match status" value="1"/>
</dbReference>
<organism evidence="2 3">
    <name type="scientific">Haloarcula limicola</name>
    <dbReference type="NCBI Taxonomy" id="1429915"/>
    <lineage>
        <taxon>Archaea</taxon>
        <taxon>Methanobacteriati</taxon>
        <taxon>Methanobacteriota</taxon>
        <taxon>Stenosarchaea group</taxon>
        <taxon>Halobacteria</taxon>
        <taxon>Halobacteriales</taxon>
        <taxon>Haloarculaceae</taxon>
        <taxon>Haloarcula</taxon>
    </lineage>
</organism>
<sequence length="80" mass="8477">MSSSSANELFARFDETVPNIGQSLLAPVRGIAFWTAIALPFLYLPLLASGLHSAPVRTAFAALVVCNAVSLLIGHSHARE</sequence>
<protein>
    <submittedName>
        <fullName evidence="2">Uncharacterized protein</fullName>
    </submittedName>
</protein>
<name>A0A8J7Y9Z2_9EURY</name>
<reference evidence="2 3" key="1">
    <citation type="submission" date="2021-06" db="EMBL/GenBank/DDBJ databases">
        <title>New haloarchaea isolates fom saline soil.</title>
        <authorList>
            <person name="Duran-Viseras A."/>
            <person name="Sanchez-Porro C.S."/>
            <person name="Ventosa A."/>
        </authorList>
    </citation>
    <scope>NUCLEOTIDE SEQUENCE [LARGE SCALE GENOMIC DNA]</scope>
    <source>
        <strain evidence="2 3">JCM 183640</strain>
    </source>
</reference>
<accession>A0A8J7Y9Z2</accession>
<dbReference type="Proteomes" id="UP000766550">
    <property type="component" value="Unassembled WGS sequence"/>
</dbReference>
<dbReference type="AlphaFoldDB" id="A0A8J7Y9Z2"/>
<feature type="transmembrane region" description="Helical" evidence="1">
    <location>
        <begin position="31"/>
        <end position="51"/>
    </location>
</feature>
<evidence type="ECO:0000313" key="2">
    <source>
        <dbReference type="EMBL" id="MBV0924781.1"/>
    </source>
</evidence>
<dbReference type="EMBL" id="JAHQXF010000002">
    <property type="protein sequence ID" value="MBV0924781.1"/>
    <property type="molecule type" value="Genomic_DNA"/>
</dbReference>
<keyword evidence="3" id="KW-1185">Reference proteome</keyword>
<gene>
    <name evidence="2" type="ORF">KTS45_11280</name>
</gene>
<keyword evidence="1" id="KW-1133">Transmembrane helix</keyword>